<dbReference type="InterPro" id="IPR013128">
    <property type="entry name" value="Peptidase_C1A"/>
</dbReference>
<dbReference type="InterPro" id="IPR000668">
    <property type="entry name" value="Peptidase_C1A_C"/>
</dbReference>
<dbReference type="GO" id="GO:0006508">
    <property type="term" value="P:proteolysis"/>
    <property type="evidence" value="ECO:0007669"/>
    <property type="project" value="InterPro"/>
</dbReference>
<sequence length="460" mass="50892">MASRAAARAVCTALVAFLVIGVAIVDARVPVDSPSGRNLRASLTLPPINLDFSHISLNDLRWTSLQHAKQTSGSLLRLSDGWLRNVPTSEARIGMNKLWDSLLQKYPSKAVQYAGLSANAKKARMDVVARNIAGASWFASPNRYLDLTDDEFRLRVLLPADAERSLPPLADRLRLRDPVVGQWSFVNWTAAGKVTPIKAQGDCGSCWAHAAVASVESRILIDTGATYNPNNPLHDLSEQQLVDCARLPQRYNNGTVYTSLGCDGGWSTEAFRWMFERRKAGLFITKRVAILSNVCPASPPFPPSPDLTVVPERDYPYVGMTNVCNWNRINGARVTHKTSNPPVGYYDVPPRNTTTLMRAIKSNPIVFYFRVESPWRWYGGGVYDTPCTNIKADGTYSDWVNHAMLFVGYSNPANPTPANPRLLLVKNSWGTDWGEKGFARLKMTEGAGICRANDFLYLAL</sequence>
<feature type="domain" description="Peptidase C1A papain C-terminal" evidence="3">
    <location>
        <begin position="182"/>
        <end position="460"/>
    </location>
</feature>
<reference evidence="4" key="1">
    <citation type="submission" date="2020-11" db="EMBL/GenBank/DDBJ databases">
        <title>Chlorella ohadii genome sequencing and assembly.</title>
        <authorList>
            <person name="Murik O."/>
            <person name="Treves H."/>
            <person name="Kedem I."/>
            <person name="Shotland Y."/>
            <person name="Kaplan A."/>
        </authorList>
    </citation>
    <scope>NUCLEOTIDE SEQUENCE</scope>
    <source>
        <strain evidence="4">1</strain>
    </source>
</reference>
<dbReference type="PANTHER" id="PTHR12411">
    <property type="entry name" value="CYSTEINE PROTEASE FAMILY C1-RELATED"/>
    <property type="match status" value="1"/>
</dbReference>
<dbReference type="GO" id="GO:0008234">
    <property type="term" value="F:cysteine-type peptidase activity"/>
    <property type="evidence" value="ECO:0007669"/>
    <property type="project" value="InterPro"/>
</dbReference>
<keyword evidence="5" id="KW-1185">Reference proteome</keyword>
<comment type="caution">
    <text evidence="4">The sequence shown here is derived from an EMBL/GenBank/DDBJ whole genome shotgun (WGS) entry which is preliminary data.</text>
</comment>
<comment type="similarity">
    <text evidence="1">Belongs to the peptidase C1 family.</text>
</comment>
<name>A0AAD5H4J9_9CHLO</name>
<evidence type="ECO:0000313" key="5">
    <source>
        <dbReference type="Proteomes" id="UP001205105"/>
    </source>
</evidence>
<dbReference type="EMBL" id="JADXDR010000077">
    <property type="protein sequence ID" value="KAI7840663.1"/>
    <property type="molecule type" value="Genomic_DNA"/>
</dbReference>
<dbReference type="InterPro" id="IPR000169">
    <property type="entry name" value="Pept_cys_AS"/>
</dbReference>
<proteinExistence type="inferred from homology"/>
<feature type="chain" id="PRO_5042076758" description="Peptidase C1A papain C-terminal domain-containing protein" evidence="2">
    <location>
        <begin position="28"/>
        <end position="460"/>
    </location>
</feature>
<dbReference type="SUPFAM" id="SSF54001">
    <property type="entry name" value="Cysteine proteinases"/>
    <property type="match status" value="1"/>
</dbReference>
<dbReference type="InterPro" id="IPR038765">
    <property type="entry name" value="Papain-like_cys_pep_sf"/>
</dbReference>
<organism evidence="4 5">
    <name type="scientific">Chlorella ohadii</name>
    <dbReference type="NCBI Taxonomy" id="2649997"/>
    <lineage>
        <taxon>Eukaryota</taxon>
        <taxon>Viridiplantae</taxon>
        <taxon>Chlorophyta</taxon>
        <taxon>core chlorophytes</taxon>
        <taxon>Trebouxiophyceae</taxon>
        <taxon>Chlorellales</taxon>
        <taxon>Chlorellaceae</taxon>
        <taxon>Chlorella clade</taxon>
        <taxon>Chlorella</taxon>
    </lineage>
</organism>
<dbReference type="Pfam" id="PF00112">
    <property type="entry name" value="Peptidase_C1"/>
    <property type="match status" value="2"/>
</dbReference>
<protein>
    <recommendedName>
        <fullName evidence="3">Peptidase C1A papain C-terminal domain-containing protein</fullName>
    </recommendedName>
</protein>
<dbReference type="PROSITE" id="PS00139">
    <property type="entry name" value="THIOL_PROTEASE_CYS"/>
    <property type="match status" value="1"/>
</dbReference>
<accession>A0AAD5H4J9</accession>
<evidence type="ECO:0000313" key="4">
    <source>
        <dbReference type="EMBL" id="KAI7840663.1"/>
    </source>
</evidence>
<evidence type="ECO:0000256" key="1">
    <source>
        <dbReference type="ARBA" id="ARBA00008455"/>
    </source>
</evidence>
<dbReference type="SMART" id="SM00645">
    <property type="entry name" value="Pept_C1"/>
    <property type="match status" value="1"/>
</dbReference>
<evidence type="ECO:0000256" key="2">
    <source>
        <dbReference type="SAM" id="SignalP"/>
    </source>
</evidence>
<dbReference type="AlphaFoldDB" id="A0AAD5H4J9"/>
<evidence type="ECO:0000259" key="3">
    <source>
        <dbReference type="SMART" id="SM00645"/>
    </source>
</evidence>
<dbReference type="Gene3D" id="3.90.70.10">
    <property type="entry name" value="Cysteine proteinases"/>
    <property type="match status" value="1"/>
</dbReference>
<dbReference type="InterPro" id="IPR039417">
    <property type="entry name" value="Peptidase_C1A_papain-like"/>
</dbReference>
<dbReference type="CDD" id="cd02248">
    <property type="entry name" value="Peptidase_C1A"/>
    <property type="match status" value="1"/>
</dbReference>
<dbReference type="Proteomes" id="UP001205105">
    <property type="component" value="Unassembled WGS sequence"/>
</dbReference>
<feature type="signal peptide" evidence="2">
    <location>
        <begin position="1"/>
        <end position="27"/>
    </location>
</feature>
<gene>
    <name evidence="4" type="ORF">COHA_005684</name>
</gene>
<keyword evidence="2" id="KW-0732">Signal</keyword>